<evidence type="ECO:0000259" key="6">
    <source>
        <dbReference type="Pfam" id="PF09759"/>
    </source>
</evidence>
<evidence type="ECO:0000256" key="4">
    <source>
        <dbReference type="ARBA" id="ARBA00023306"/>
    </source>
</evidence>
<reference evidence="7" key="1">
    <citation type="journal article" date="2019" name="bioRxiv">
        <title>The Genome of the Zebra Mussel, Dreissena polymorpha: A Resource for Invasive Species Research.</title>
        <authorList>
            <person name="McCartney M.A."/>
            <person name="Auch B."/>
            <person name="Kono T."/>
            <person name="Mallez S."/>
            <person name="Zhang Y."/>
            <person name="Obille A."/>
            <person name="Becker A."/>
            <person name="Abrahante J.E."/>
            <person name="Garbe J."/>
            <person name="Badalamenti J.P."/>
            <person name="Herman A."/>
            <person name="Mangelson H."/>
            <person name="Liachko I."/>
            <person name="Sullivan S."/>
            <person name="Sone E.D."/>
            <person name="Koren S."/>
            <person name="Silverstein K.A.T."/>
            <person name="Beckman K.B."/>
            <person name="Gohl D.M."/>
        </authorList>
    </citation>
    <scope>NUCLEOTIDE SEQUENCE</scope>
    <source>
        <strain evidence="7">Duluth1</strain>
        <tissue evidence="7">Whole animal</tissue>
    </source>
</reference>
<comment type="caution">
    <text evidence="7">The sequence shown here is derived from an EMBL/GenBank/DDBJ whole genome shotgun (WGS) entry which is preliminary data.</text>
</comment>
<evidence type="ECO:0000313" key="8">
    <source>
        <dbReference type="Proteomes" id="UP000828390"/>
    </source>
</evidence>
<gene>
    <name evidence="7" type="ORF">DPMN_004065</name>
</gene>
<dbReference type="InterPro" id="IPR051374">
    <property type="entry name" value="Ataxin-10/CTR86_families"/>
</dbReference>
<dbReference type="InterPro" id="IPR011989">
    <property type="entry name" value="ARM-like"/>
</dbReference>
<keyword evidence="3" id="KW-0132">Cell division</keyword>
<evidence type="ECO:0000256" key="5">
    <source>
        <dbReference type="ARBA" id="ARBA00045173"/>
    </source>
</evidence>
<evidence type="ECO:0000313" key="7">
    <source>
        <dbReference type="EMBL" id="KAH3880153.1"/>
    </source>
</evidence>
<dbReference type="InterPro" id="IPR016024">
    <property type="entry name" value="ARM-type_fold"/>
</dbReference>
<organism evidence="7 8">
    <name type="scientific">Dreissena polymorpha</name>
    <name type="common">Zebra mussel</name>
    <name type="synonym">Mytilus polymorpha</name>
    <dbReference type="NCBI Taxonomy" id="45954"/>
    <lineage>
        <taxon>Eukaryota</taxon>
        <taxon>Metazoa</taxon>
        <taxon>Spiralia</taxon>
        <taxon>Lophotrochozoa</taxon>
        <taxon>Mollusca</taxon>
        <taxon>Bivalvia</taxon>
        <taxon>Autobranchia</taxon>
        <taxon>Heteroconchia</taxon>
        <taxon>Euheterodonta</taxon>
        <taxon>Imparidentia</taxon>
        <taxon>Neoheterodontei</taxon>
        <taxon>Myida</taxon>
        <taxon>Dreissenoidea</taxon>
        <taxon>Dreissenidae</taxon>
        <taxon>Dreissena</taxon>
    </lineage>
</organism>
<dbReference type="GO" id="GO:0051301">
    <property type="term" value="P:cell division"/>
    <property type="evidence" value="ECO:0007669"/>
    <property type="project" value="UniProtKB-KW"/>
</dbReference>
<evidence type="ECO:0000256" key="1">
    <source>
        <dbReference type="ARBA" id="ARBA00008384"/>
    </source>
</evidence>
<dbReference type="EMBL" id="JAIWYP010000001">
    <property type="protein sequence ID" value="KAH3880153.1"/>
    <property type="molecule type" value="Genomic_DNA"/>
</dbReference>
<protein>
    <recommendedName>
        <fullName evidence="2">Ataxin-10</fullName>
    </recommendedName>
</protein>
<dbReference type="GO" id="GO:0031175">
    <property type="term" value="P:neuron projection development"/>
    <property type="evidence" value="ECO:0007669"/>
    <property type="project" value="TreeGrafter"/>
</dbReference>
<dbReference type="SUPFAM" id="SSF48371">
    <property type="entry name" value="ARM repeat"/>
    <property type="match status" value="1"/>
</dbReference>
<accession>A0A9D4RVC4</accession>
<comment type="function">
    <text evidence="5">May play a role in the regulation of cytokinesis. May play a role in signaling by stimulating protein glycosylation. Induces neuritogenesis by activating the Ras-MAP kinase pathway and is necessary for the survival of cerebellar neurons. Does not appear to play a major role in ciliogenesis.</text>
</comment>
<evidence type="ECO:0000256" key="2">
    <source>
        <dbReference type="ARBA" id="ARBA00018804"/>
    </source>
</evidence>
<dbReference type="InterPro" id="IPR019156">
    <property type="entry name" value="Ataxin-10_domain"/>
</dbReference>
<evidence type="ECO:0000256" key="3">
    <source>
        <dbReference type="ARBA" id="ARBA00022618"/>
    </source>
</evidence>
<dbReference type="PANTHER" id="PTHR13255">
    <property type="entry name" value="ATAXIN-10"/>
    <property type="match status" value="1"/>
</dbReference>
<dbReference type="AlphaFoldDB" id="A0A9D4RVC4"/>
<reference evidence="7" key="2">
    <citation type="submission" date="2020-11" db="EMBL/GenBank/DDBJ databases">
        <authorList>
            <person name="McCartney M.A."/>
            <person name="Auch B."/>
            <person name="Kono T."/>
            <person name="Mallez S."/>
            <person name="Becker A."/>
            <person name="Gohl D.M."/>
            <person name="Silverstein K.A.T."/>
            <person name="Koren S."/>
            <person name="Bechman K.B."/>
            <person name="Herman A."/>
            <person name="Abrahante J.E."/>
            <person name="Garbe J."/>
        </authorList>
    </citation>
    <scope>NUCLEOTIDE SEQUENCE</scope>
    <source>
        <strain evidence="7">Duluth1</strain>
        <tissue evidence="7">Whole animal</tissue>
    </source>
</reference>
<comment type="similarity">
    <text evidence="1">Belongs to the ataxin-10 family.</text>
</comment>
<keyword evidence="8" id="KW-1185">Reference proteome</keyword>
<dbReference type="Pfam" id="PF09759">
    <property type="entry name" value="Atx10homo_assoc"/>
    <property type="match status" value="1"/>
</dbReference>
<sequence>MLVDCFQQIFSKIPDAEKLLTLEICINSLKRLPEDETVTEACDMGVKYSVPDVSNVQYIAADFVSQCHHIPNLASTNGENESKMLCIVKELECLGLASSHHRHYNILQENDQLLRTSIHLLQNLEEIGHQGQNVFSNIDKVTRQAEVNTDHPVFGLKRDLIRLIGNLVYQNTANQDLVRELDGIPLILNKTTIDANNPFISQWSIFAAHNLTEGNEKNISYIAALKMEGIANNQALLDELGISAEVQGDKVFVKKQRTE</sequence>
<name>A0A9D4RVC4_DREPO</name>
<dbReference type="Proteomes" id="UP000828390">
    <property type="component" value="Unassembled WGS sequence"/>
</dbReference>
<dbReference type="Gene3D" id="1.25.10.10">
    <property type="entry name" value="Leucine-rich Repeat Variant"/>
    <property type="match status" value="1"/>
</dbReference>
<proteinExistence type="inferred from homology"/>
<dbReference type="GO" id="GO:0005829">
    <property type="term" value="C:cytosol"/>
    <property type="evidence" value="ECO:0007669"/>
    <property type="project" value="TreeGrafter"/>
</dbReference>
<dbReference type="PANTHER" id="PTHR13255:SF0">
    <property type="entry name" value="ATAXIN-10"/>
    <property type="match status" value="1"/>
</dbReference>
<keyword evidence="4" id="KW-0131">Cell cycle</keyword>
<feature type="domain" description="Ataxin-10" evidence="6">
    <location>
        <begin position="156"/>
        <end position="248"/>
    </location>
</feature>